<dbReference type="Proteomes" id="UP000228934">
    <property type="component" value="Unassembled WGS sequence"/>
</dbReference>
<feature type="region of interest" description="Disordered" evidence="14">
    <location>
        <begin position="1205"/>
        <end position="1234"/>
    </location>
</feature>
<dbReference type="PROSITE" id="PS50071">
    <property type="entry name" value="HOMEOBOX_2"/>
    <property type="match status" value="3"/>
</dbReference>
<dbReference type="SMART" id="SM00389">
    <property type="entry name" value="HOX"/>
    <property type="match status" value="3"/>
</dbReference>
<evidence type="ECO:0000256" key="11">
    <source>
        <dbReference type="PROSITE-ProRule" id="PRU00042"/>
    </source>
</evidence>
<feature type="region of interest" description="Disordered" evidence="14">
    <location>
        <begin position="951"/>
        <end position="976"/>
    </location>
</feature>
<dbReference type="InterPro" id="IPR036236">
    <property type="entry name" value="Znf_C2H2_sf"/>
</dbReference>
<feature type="domain" description="C2H2-type" evidence="16">
    <location>
        <begin position="551"/>
        <end position="579"/>
    </location>
</feature>
<feature type="compositionally biased region" description="Polar residues" evidence="14">
    <location>
        <begin position="836"/>
        <end position="848"/>
    </location>
</feature>
<dbReference type="FunFam" id="3.30.160.60:FF:000446">
    <property type="entry name" value="Zinc finger protein"/>
    <property type="match status" value="1"/>
</dbReference>
<dbReference type="CDD" id="cd00086">
    <property type="entry name" value="homeodomain"/>
    <property type="match status" value="3"/>
</dbReference>
<feature type="non-terminal residue" evidence="17">
    <location>
        <position position="1"/>
    </location>
</feature>
<evidence type="ECO:0000256" key="8">
    <source>
        <dbReference type="ARBA" id="ARBA00023155"/>
    </source>
</evidence>
<feature type="region of interest" description="Disordered" evidence="14">
    <location>
        <begin position="1914"/>
        <end position="1939"/>
    </location>
</feature>
<feature type="region of interest" description="Disordered" evidence="14">
    <location>
        <begin position="1710"/>
        <end position="1736"/>
    </location>
</feature>
<dbReference type="SUPFAM" id="SSF46689">
    <property type="entry name" value="Homeodomain-like"/>
    <property type="match status" value="3"/>
</dbReference>
<evidence type="ECO:0000256" key="7">
    <source>
        <dbReference type="ARBA" id="ARBA00023125"/>
    </source>
</evidence>
<protein>
    <recommendedName>
        <fullName evidence="19">Zinc finger homeobox 2</fullName>
    </recommendedName>
</protein>
<dbReference type="Pfam" id="PF00096">
    <property type="entry name" value="zf-C2H2"/>
    <property type="match status" value="1"/>
</dbReference>
<feature type="region of interest" description="Disordered" evidence="14">
    <location>
        <begin position="148"/>
        <end position="202"/>
    </location>
</feature>
<dbReference type="OrthoDB" id="6417226at2759"/>
<feature type="compositionally biased region" description="Polar residues" evidence="14">
    <location>
        <begin position="101"/>
        <end position="121"/>
    </location>
</feature>
<gene>
    <name evidence="17" type="ORF">AB205_0187010</name>
</gene>
<proteinExistence type="predicted"/>
<feature type="compositionally biased region" description="Polar residues" evidence="14">
    <location>
        <begin position="188"/>
        <end position="202"/>
    </location>
</feature>
<feature type="compositionally biased region" description="Low complexity" evidence="14">
    <location>
        <begin position="1294"/>
        <end position="1310"/>
    </location>
</feature>
<feature type="region of interest" description="Disordered" evidence="14">
    <location>
        <begin position="435"/>
        <end position="499"/>
    </location>
</feature>
<feature type="compositionally biased region" description="Polar residues" evidence="14">
    <location>
        <begin position="483"/>
        <end position="493"/>
    </location>
</feature>
<feature type="compositionally biased region" description="Polar residues" evidence="14">
    <location>
        <begin position="1259"/>
        <end position="1273"/>
    </location>
</feature>
<dbReference type="PANTHER" id="PTHR45891">
    <property type="entry name" value="ZINC FINGER HOMEOBOX PROTEIN"/>
    <property type="match status" value="1"/>
</dbReference>
<feature type="compositionally biased region" description="Basic and acidic residues" evidence="14">
    <location>
        <begin position="860"/>
        <end position="873"/>
    </location>
</feature>
<organism evidence="17 18">
    <name type="scientific">Aquarana catesbeiana</name>
    <name type="common">American bullfrog</name>
    <name type="synonym">Rana catesbeiana</name>
    <dbReference type="NCBI Taxonomy" id="8400"/>
    <lineage>
        <taxon>Eukaryota</taxon>
        <taxon>Metazoa</taxon>
        <taxon>Chordata</taxon>
        <taxon>Craniata</taxon>
        <taxon>Vertebrata</taxon>
        <taxon>Euteleostomi</taxon>
        <taxon>Amphibia</taxon>
        <taxon>Batrachia</taxon>
        <taxon>Anura</taxon>
        <taxon>Neobatrachia</taxon>
        <taxon>Ranoidea</taxon>
        <taxon>Ranidae</taxon>
        <taxon>Aquarana</taxon>
    </lineage>
</organism>
<dbReference type="EMBL" id="KV927064">
    <property type="protein sequence ID" value="PIO35831.1"/>
    <property type="molecule type" value="Genomic_DNA"/>
</dbReference>
<keyword evidence="2" id="KW-0479">Metal-binding</keyword>
<feature type="DNA-binding region" description="Homeobox" evidence="12">
    <location>
        <begin position="975"/>
        <end position="1034"/>
    </location>
</feature>
<dbReference type="InterPro" id="IPR051968">
    <property type="entry name" value="ZnFinger_Homeobox_TR"/>
</dbReference>
<dbReference type="FunFam" id="1.10.10.60:FF:000763">
    <property type="entry name" value="Zinc finger homeobox 2"/>
    <property type="match status" value="1"/>
</dbReference>
<dbReference type="PROSITE" id="PS50157">
    <property type="entry name" value="ZINC_FINGER_C2H2_2"/>
    <property type="match status" value="4"/>
</dbReference>
<keyword evidence="9" id="KW-0804">Transcription</keyword>
<dbReference type="PROSITE" id="PS00028">
    <property type="entry name" value="ZINC_FINGER_C2H2_1"/>
    <property type="match status" value="4"/>
</dbReference>
<evidence type="ECO:0000256" key="2">
    <source>
        <dbReference type="ARBA" id="ARBA00022723"/>
    </source>
</evidence>
<comment type="subcellular location">
    <subcellularLocation>
        <location evidence="1 12 13">Nucleus</location>
    </subcellularLocation>
</comment>
<feature type="domain" description="Homeobox" evidence="15">
    <location>
        <begin position="973"/>
        <end position="1033"/>
    </location>
</feature>
<dbReference type="PROSITE" id="PS00027">
    <property type="entry name" value="HOMEOBOX_1"/>
    <property type="match status" value="1"/>
</dbReference>
<dbReference type="InterPro" id="IPR017970">
    <property type="entry name" value="Homeobox_CS"/>
</dbReference>
<reference evidence="18" key="1">
    <citation type="journal article" date="2017" name="Nat. Commun.">
        <title>The North American bullfrog draft genome provides insight into hormonal regulation of long noncoding RNA.</title>
        <authorList>
            <person name="Hammond S.A."/>
            <person name="Warren R.L."/>
            <person name="Vandervalk B.P."/>
            <person name="Kucuk E."/>
            <person name="Khan H."/>
            <person name="Gibb E.A."/>
            <person name="Pandoh P."/>
            <person name="Kirk H."/>
            <person name="Zhao Y."/>
            <person name="Jones M."/>
            <person name="Mungall A.J."/>
            <person name="Coope R."/>
            <person name="Pleasance S."/>
            <person name="Moore R.A."/>
            <person name="Holt R.A."/>
            <person name="Round J.M."/>
            <person name="Ohora S."/>
            <person name="Walle B.V."/>
            <person name="Veldhoen N."/>
            <person name="Helbing C.C."/>
            <person name="Birol I."/>
        </authorList>
    </citation>
    <scope>NUCLEOTIDE SEQUENCE [LARGE SCALE GENOMIC DNA]</scope>
</reference>
<feature type="region of interest" description="Disordered" evidence="14">
    <location>
        <begin position="824"/>
        <end position="928"/>
    </location>
</feature>
<feature type="domain" description="Homeobox" evidence="15">
    <location>
        <begin position="706"/>
        <end position="766"/>
    </location>
</feature>
<evidence type="ECO:0000313" key="17">
    <source>
        <dbReference type="EMBL" id="PIO35831.1"/>
    </source>
</evidence>
<evidence type="ECO:0000256" key="1">
    <source>
        <dbReference type="ARBA" id="ARBA00004123"/>
    </source>
</evidence>
<evidence type="ECO:0000259" key="15">
    <source>
        <dbReference type="PROSITE" id="PS50071"/>
    </source>
</evidence>
<feature type="compositionally biased region" description="Polar residues" evidence="14">
    <location>
        <begin position="1922"/>
        <end position="1936"/>
    </location>
</feature>
<dbReference type="GO" id="GO:0045664">
    <property type="term" value="P:regulation of neuron differentiation"/>
    <property type="evidence" value="ECO:0007669"/>
    <property type="project" value="TreeGrafter"/>
</dbReference>
<evidence type="ECO:0000256" key="6">
    <source>
        <dbReference type="ARBA" id="ARBA00023015"/>
    </source>
</evidence>
<feature type="domain" description="Homeobox" evidence="15">
    <location>
        <begin position="1323"/>
        <end position="1383"/>
    </location>
</feature>
<accession>A0A2G9S8R3</accession>
<feature type="compositionally biased region" description="Polar residues" evidence="14">
    <location>
        <begin position="907"/>
        <end position="928"/>
    </location>
</feature>
<dbReference type="PANTHER" id="PTHR45891:SF1">
    <property type="entry name" value="ZINC FINGER HOMEOBOX PROTEIN 2"/>
    <property type="match status" value="1"/>
</dbReference>
<feature type="region of interest" description="Disordered" evidence="14">
    <location>
        <begin position="1253"/>
        <end position="1322"/>
    </location>
</feature>
<evidence type="ECO:0000256" key="14">
    <source>
        <dbReference type="SAM" id="MobiDB-lite"/>
    </source>
</evidence>
<feature type="region of interest" description="Disordered" evidence="14">
    <location>
        <begin position="89"/>
        <end position="126"/>
    </location>
</feature>
<evidence type="ECO:0000256" key="12">
    <source>
        <dbReference type="PROSITE-ProRule" id="PRU00108"/>
    </source>
</evidence>
<keyword evidence="4 11" id="KW-0863">Zinc-finger</keyword>
<feature type="domain" description="C2H2-type" evidence="16">
    <location>
        <begin position="218"/>
        <end position="249"/>
    </location>
</feature>
<feature type="compositionally biased region" description="Basic and acidic residues" evidence="14">
    <location>
        <begin position="148"/>
        <end position="159"/>
    </location>
</feature>
<evidence type="ECO:0000256" key="4">
    <source>
        <dbReference type="ARBA" id="ARBA00022771"/>
    </source>
</evidence>
<name>A0A2G9S8R3_AQUCT</name>
<feature type="domain" description="C2H2-type" evidence="16">
    <location>
        <begin position="1857"/>
        <end position="1886"/>
    </location>
</feature>
<dbReference type="InterPro" id="IPR001356">
    <property type="entry name" value="HD"/>
</dbReference>
<feature type="DNA-binding region" description="Homeobox" evidence="12">
    <location>
        <begin position="1325"/>
        <end position="1384"/>
    </location>
</feature>
<keyword evidence="7 12" id="KW-0238">DNA-binding</keyword>
<dbReference type="InterPro" id="IPR013087">
    <property type="entry name" value="Znf_C2H2_type"/>
</dbReference>
<dbReference type="SMART" id="SM00451">
    <property type="entry name" value="ZnF_U1"/>
    <property type="match status" value="4"/>
</dbReference>
<feature type="compositionally biased region" description="Basic and acidic residues" evidence="14">
    <location>
        <begin position="1437"/>
        <end position="1447"/>
    </location>
</feature>
<evidence type="ECO:0000256" key="5">
    <source>
        <dbReference type="ARBA" id="ARBA00022833"/>
    </source>
</evidence>
<feature type="region of interest" description="Disordered" evidence="14">
    <location>
        <begin position="1437"/>
        <end position="1463"/>
    </location>
</feature>
<feature type="region of interest" description="Disordered" evidence="14">
    <location>
        <begin position="1808"/>
        <end position="1845"/>
    </location>
</feature>
<dbReference type="GO" id="GO:0005634">
    <property type="term" value="C:nucleus"/>
    <property type="evidence" value="ECO:0007669"/>
    <property type="project" value="UniProtKB-SubCell"/>
</dbReference>
<evidence type="ECO:0000256" key="13">
    <source>
        <dbReference type="RuleBase" id="RU000682"/>
    </source>
</evidence>
<keyword evidence="3" id="KW-0677">Repeat</keyword>
<dbReference type="InterPro" id="IPR009057">
    <property type="entry name" value="Homeodomain-like_sf"/>
</dbReference>
<feature type="DNA-binding region" description="Homeobox" evidence="12">
    <location>
        <begin position="708"/>
        <end position="767"/>
    </location>
</feature>
<feature type="compositionally biased region" description="Polar residues" evidence="14">
    <location>
        <begin position="1713"/>
        <end position="1736"/>
    </location>
</feature>
<dbReference type="GO" id="GO:0000978">
    <property type="term" value="F:RNA polymerase II cis-regulatory region sequence-specific DNA binding"/>
    <property type="evidence" value="ECO:0007669"/>
    <property type="project" value="TreeGrafter"/>
</dbReference>
<dbReference type="SMART" id="SM00355">
    <property type="entry name" value="ZnF_C2H2"/>
    <property type="match status" value="9"/>
</dbReference>
<evidence type="ECO:0000256" key="10">
    <source>
        <dbReference type="ARBA" id="ARBA00023242"/>
    </source>
</evidence>
<keyword evidence="10 12" id="KW-0539">Nucleus</keyword>
<evidence type="ECO:0000313" key="18">
    <source>
        <dbReference type="Proteomes" id="UP000228934"/>
    </source>
</evidence>
<dbReference type="InterPro" id="IPR003604">
    <property type="entry name" value="Matrin/U1-like-C_Znf_C2H2"/>
</dbReference>
<keyword evidence="6" id="KW-0805">Transcription regulation</keyword>
<dbReference type="Pfam" id="PF00046">
    <property type="entry name" value="Homeodomain"/>
    <property type="match status" value="3"/>
</dbReference>
<feature type="region of interest" description="Disordered" evidence="14">
    <location>
        <begin position="766"/>
        <end position="791"/>
    </location>
</feature>
<keyword evidence="5" id="KW-0862">Zinc</keyword>
<feature type="compositionally biased region" description="Low complexity" evidence="14">
    <location>
        <begin position="90"/>
        <end position="100"/>
    </location>
</feature>
<feature type="compositionally biased region" description="Basic and acidic residues" evidence="14">
    <location>
        <begin position="463"/>
        <end position="477"/>
    </location>
</feature>
<evidence type="ECO:0008006" key="19">
    <source>
        <dbReference type="Google" id="ProtNLM"/>
    </source>
</evidence>
<feature type="domain" description="C2H2-type" evidence="16">
    <location>
        <begin position="278"/>
        <end position="307"/>
    </location>
</feature>
<sequence>VFCCPFCAYVSPSEEKVHSHAVSQHALQPTFRCPLCQEQLTGTSNLKAHLGHGHNVVSECVEKLLQVAQKVHMNFRTRIIPVKIIEEPEQSSSEILPSSEVTDTSPPGSPGEISTSPNEATDSVADTDKLPEETACPLCPITSENSQELRTHLEKDHPEFSQSDIQQACEARSQEVEGTEQDDKKGSQESTPAHTQHSTYRKTTNFAMDKFMDPSRPHKCVVCKESFTQKNILLVHFNSVSHLHKVRKASLDPSLSNRHESGVGSTGHGVQTGQDKPYKCTVCHVSYNQSSTLEIHMRSVLHQTRSRSLKQDPTKIPLEKPQRDPVCKSETTTDCRGETIEVQGVDLPKKRSQQLGPCVGVPILPNPVAPPPVQLSMDLSRPPPLVQPSPLFTSSLLPSFPLIPEALLKLQRQQQQLLLPFYLQELKVSADGGPTPLLSFGGAQQPPSIKDEGDQPSVTPRPANEKDEKVPDEREAATGEADVSQNPESSTKASADPTGSAARALLENFGFELVTQYNEGRQPLTSQVQIQPQPPAPPLDTLPIPASTESLQCGTCGKHFSNRLILKTHEEHMHQRLLPFEALSRYAANYRRTYDSHNPAGVNAETGGPSATPLDFSVTSQLSQCSKEVEDQDSLPEQAITVEQLRFLHNHLDFPGHLLEEQLLWAAEKTGLSPAAIRKWHKQGEGSIQESQEEEGEDYSKTDRMSHRRFSRTKFSDFQTQALNSFFESSAYPRDNEVEQLSSLLGLSGRVVVVWFQNARQKARKQAADYGNSPSPPLHPVQPGERPAANSNVPPCRKCGMSFPCIFHLIRHLKTCYSDIREEATETEEKEEELNRSAQTEESVSDHTVGTDLPLSISQEKQDKPQKETKVDQEVNAPVIKEKAESPKVNEGNISISEPGDHLVEPNESSVTNSNVDQNQNKTLPSNSHLQAPLMDLSVLIPVGAGEVAYQRKRKHEEESLSPTGSDGGDEPPRDKRLRTTILPEQLDILHRWYLQDSNPTRSTLERISFEVGLKKRVVQVWFQNTRARERKGQYRGVPPGTISAPRQQDDSTNEAAKRESSGSSYFYNATPSQIVPQLVAKSCTSAIQTSSSVSSKPQTSSSLTNTQVAKSLVNPTQALSGLLSAAQIMPGLVNPSQTIPNLASSSQVLSSLVNPPQSLSGLVSPNQAFPGLINPAHVLPSLVSTPQSSQGLLLASFQTKPAAPPVLVSSPPEAKVHSSPIQQAPSQLPIAEPDKTVTLSVNETLDCSKIKHSEQHTTENQSTENQGSCNQKPSEEKTAHKMMDSLMHSPQAGDISDSSSSDPGPSSPGKGPLNSEGFLGSSGARRYRTQMSSLQLRILKACYSEYRTPSMQECDCLGSEIGLQKRVVQVWFQNARAKEKKAKLQGLVGTTPSSEGPQPTECTHCNVKYGPTIPCRAHIFSRQHIARLRASIQQQLKEESRYRDTHPSAGAPPVSESKPTSQMLNFQTSATVAPQIQRITPLLMPGQGIPAPIGGLATFNTAHTGAPMESCFPWGHSAKRRGLDRYLETPEEEDCGCSVQKHCTEQCGELKSCCAVKPRTHGRLFDRTGPTDFQRTSDGLSKERTCLHTITPKSDGFAVFLICLFLFRGVFCSSVSGPVVFWELCVFPEHYGAIHRAPRCSRVRSRKLAVKPQGSTACFPYLGWRCRDLRAEGRVGLGRPTSRAPRTGPPPSLIGMTSSVPPALLSRAAPTAPSTHVTNDTTMESSQPTLTSETTGPSALKAASLMGAPFMPFSLAPAATPLFSPQIQGPYFQQLYGLKKRLFPINPVIPHTLLGLLPAPLKLAPEISSPRKPEPSQTKVMNECSAESKEGEEESVDRDDDLDDEDIPMVDVAIRYQCQHCKTSYDEEGEAEAHQRSGCYTGPPPHPPPLRVRVCTYHCLSCQVLLQGPEARSQHLRSQQHRAQSAYSDGASSAIPQLRPKSAATSVLMAL</sequence>
<feature type="compositionally biased region" description="Basic and acidic residues" evidence="14">
    <location>
        <begin position="1274"/>
        <end position="1284"/>
    </location>
</feature>
<dbReference type="Gene3D" id="3.30.160.60">
    <property type="entry name" value="Classic Zinc Finger"/>
    <property type="match status" value="2"/>
</dbReference>
<dbReference type="Gene3D" id="1.10.10.60">
    <property type="entry name" value="Homeodomain-like"/>
    <property type="match status" value="3"/>
</dbReference>
<keyword evidence="18" id="KW-1185">Reference proteome</keyword>
<evidence type="ECO:0000256" key="9">
    <source>
        <dbReference type="ARBA" id="ARBA00023163"/>
    </source>
</evidence>
<dbReference type="GO" id="GO:0000981">
    <property type="term" value="F:DNA-binding transcription factor activity, RNA polymerase II-specific"/>
    <property type="evidence" value="ECO:0007669"/>
    <property type="project" value="InterPro"/>
</dbReference>
<feature type="region of interest" description="Disordered" evidence="14">
    <location>
        <begin position="681"/>
        <end position="706"/>
    </location>
</feature>
<evidence type="ECO:0000256" key="3">
    <source>
        <dbReference type="ARBA" id="ARBA00022737"/>
    </source>
</evidence>
<feature type="compositionally biased region" description="Acidic residues" evidence="14">
    <location>
        <begin position="1831"/>
        <end position="1845"/>
    </location>
</feature>
<feature type="region of interest" description="Disordered" evidence="14">
    <location>
        <begin position="1032"/>
        <end position="1069"/>
    </location>
</feature>
<dbReference type="GO" id="GO:0008270">
    <property type="term" value="F:zinc ion binding"/>
    <property type="evidence" value="ECO:0007669"/>
    <property type="project" value="UniProtKB-KW"/>
</dbReference>
<evidence type="ECO:0000259" key="16">
    <source>
        <dbReference type="PROSITE" id="PS50157"/>
    </source>
</evidence>
<keyword evidence="8 12" id="KW-0371">Homeobox</keyword>
<dbReference type="SUPFAM" id="SSF57667">
    <property type="entry name" value="beta-beta-alpha zinc fingers"/>
    <property type="match status" value="3"/>
</dbReference>